<dbReference type="EMBL" id="JEMT01029072">
    <property type="protein sequence ID" value="EXX53127.1"/>
    <property type="molecule type" value="Genomic_DNA"/>
</dbReference>
<evidence type="ECO:0008006" key="3">
    <source>
        <dbReference type="Google" id="ProtNLM"/>
    </source>
</evidence>
<reference evidence="1 2" key="1">
    <citation type="submission" date="2014-02" db="EMBL/GenBank/DDBJ databases">
        <title>Single nucleus genome sequencing reveals high similarity among nuclei of an endomycorrhizal fungus.</title>
        <authorList>
            <person name="Lin K."/>
            <person name="Geurts R."/>
            <person name="Zhang Z."/>
            <person name="Limpens E."/>
            <person name="Saunders D.G."/>
            <person name="Mu D."/>
            <person name="Pang E."/>
            <person name="Cao H."/>
            <person name="Cha H."/>
            <person name="Lin T."/>
            <person name="Zhou Q."/>
            <person name="Shang Y."/>
            <person name="Li Y."/>
            <person name="Ivanov S."/>
            <person name="Sharma T."/>
            <person name="Velzen R.V."/>
            <person name="Ruijter N.D."/>
            <person name="Aanen D.K."/>
            <person name="Win J."/>
            <person name="Kamoun S."/>
            <person name="Bisseling T."/>
            <person name="Huang S."/>
        </authorList>
    </citation>
    <scope>NUCLEOTIDE SEQUENCE [LARGE SCALE GENOMIC DNA]</scope>
    <source>
        <strain evidence="2">DAOM197198w</strain>
    </source>
</reference>
<sequence>MSCSKIFSGDLPELTYEVIKYFQNDYSTLHSCILVNRLWCRLAIPLLWENPFSIPTGNYNFIKIYSHNSNSDFKTKLIEYKIINSSSLPSNTLFNYPSLLKYLNINKIIFSVVRWFEATIRTSNPENGLNLGFNFNRDICVSLFKIFIENEVNLHTLEIEFSDVTHISTYFNNLNNICELILQNTNFIHNIRNINLFINNLFDSSYSDNNKYKLIENRISQIINLQQNLKKILIGSNSFPLYQSLLLSKESNCSNTLNTITFYKINFNFSINNILEQLNVLESIHIIYCSFNSNFAQQIINLTKPFKLKSLLINEKPQIEVLGLLLQKYGDYLENFEYVFNHDLSLNQQLLELIIKYCKNINFPCFNIYERLITYQILNLIENIKQNLNYLSINIWYDYNGKGGSSTILQNLGQILPSKLEYLLLGLHHIKADDFKVFLKNSHDTFIKKLLIYNSQGQDILPLIKKYIMKKKRVRYLAINNYFYESTFDRYGDNIKELISLKDEVKEFRLYNIEVQSYSGLVIDMHNYIKEIN</sequence>
<gene>
    <name evidence="1" type="ORF">RirG_246960</name>
</gene>
<dbReference type="AlphaFoldDB" id="A0A015I7R4"/>
<protein>
    <recommendedName>
        <fullName evidence="3">F-box domain-containing protein</fullName>
    </recommendedName>
</protein>
<proteinExistence type="predicted"/>
<organism evidence="1 2">
    <name type="scientific">Rhizophagus irregularis (strain DAOM 197198w)</name>
    <name type="common">Glomus intraradices</name>
    <dbReference type="NCBI Taxonomy" id="1432141"/>
    <lineage>
        <taxon>Eukaryota</taxon>
        <taxon>Fungi</taxon>
        <taxon>Fungi incertae sedis</taxon>
        <taxon>Mucoromycota</taxon>
        <taxon>Glomeromycotina</taxon>
        <taxon>Glomeromycetes</taxon>
        <taxon>Glomerales</taxon>
        <taxon>Glomeraceae</taxon>
        <taxon>Rhizophagus</taxon>
    </lineage>
</organism>
<comment type="caution">
    <text evidence="1">The sequence shown here is derived from an EMBL/GenBank/DDBJ whole genome shotgun (WGS) entry which is preliminary data.</text>
</comment>
<dbReference type="Proteomes" id="UP000022910">
    <property type="component" value="Unassembled WGS sequence"/>
</dbReference>
<name>A0A015I7R4_RHIIW</name>
<accession>A0A015I7R4</accession>
<evidence type="ECO:0000313" key="1">
    <source>
        <dbReference type="EMBL" id="EXX53127.1"/>
    </source>
</evidence>
<dbReference type="OrthoDB" id="2323565at2759"/>
<keyword evidence="2" id="KW-1185">Reference proteome</keyword>
<dbReference type="HOGENOM" id="CLU_028913_2_1_1"/>
<evidence type="ECO:0000313" key="2">
    <source>
        <dbReference type="Proteomes" id="UP000022910"/>
    </source>
</evidence>
<dbReference type="STRING" id="1432141.A0A015I7R4"/>